<feature type="non-terminal residue" evidence="1">
    <location>
        <position position="1"/>
    </location>
</feature>
<accession>A0ABD3XSD6</accession>
<dbReference type="AlphaFoldDB" id="A0ABD3XSD6"/>
<keyword evidence="2" id="KW-1185">Reference proteome</keyword>
<dbReference type="EMBL" id="JBJQND010000001">
    <property type="protein sequence ID" value="KAL3889131.1"/>
    <property type="molecule type" value="Genomic_DNA"/>
</dbReference>
<sequence>DIDIDNTQCDPSLDKLKRRIVELASQQPYWGEEKPARWLPMEQAIMTMKYYGVK</sequence>
<gene>
    <name evidence="1" type="ORF">ACJMK2_001485</name>
</gene>
<protein>
    <submittedName>
        <fullName evidence="1">Uncharacterized protein</fullName>
    </submittedName>
</protein>
<evidence type="ECO:0000313" key="1">
    <source>
        <dbReference type="EMBL" id="KAL3889131.1"/>
    </source>
</evidence>
<name>A0ABD3XSD6_SINWO</name>
<dbReference type="Proteomes" id="UP001634394">
    <property type="component" value="Unassembled WGS sequence"/>
</dbReference>
<feature type="non-terminal residue" evidence="1">
    <location>
        <position position="54"/>
    </location>
</feature>
<comment type="caution">
    <text evidence="1">The sequence shown here is derived from an EMBL/GenBank/DDBJ whole genome shotgun (WGS) entry which is preliminary data.</text>
</comment>
<reference evidence="1 2" key="1">
    <citation type="submission" date="2024-11" db="EMBL/GenBank/DDBJ databases">
        <title>Chromosome-level genome assembly of the freshwater bivalve Anodonta woodiana.</title>
        <authorList>
            <person name="Chen X."/>
        </authorList>
    </citation>
    <scope>NUCLEOTIDE SEQUENCE [LARGE SCALE GENOMIC DNA]</scope>
    <source>
        <strain evidence="1">MN2024</strain>
        <tissue evidence="1">Gills</tissue>
    </source>
</reference>
<organism evidence="1 2">
    <name type="scientific">Sinanodonta woodiana</name>
    <name type="common">Chinese pond mussel</name>
    <name type="synonym">Anodonta woodiana</name>
    <dbReference type="NCBI Taxonomy" id="1069815"/>
    <lineage>
        <taxon>Eukaryota</taxon>
        <taxon>Metazoa</taxon>
        <taxon>Spiralia</taxon>
        <taxon>Lophotrochozoa</taxon>
        <taxon>Mollusca</taxon>
        <taxon>Bivalvia</taxon>
        <taxon>Autobranchia</taxon>
        <taxon>Heteroconchia</taxon>
        <taxon>Palaeoheterodonta</taxon>
        <taxon>Unionida</taxon>
        <taxon>Unionoidea</taxon>
        <taxon>Unionidae</taxon>
        <taxon>Unioninae</taxon>
        <taxon>Sinanodonta</taxon>
    </lineage>
</organism>
<evidence type="ECO:0000313" key="2">
    <source>
        <dbReference type="Proteomes" id="UP001634394"/>
    </source>
</evidence>
<proteinExistence type="predicted"/>